<dbReference type="SMART" id="SM00248">
    <property type="entry name" value="ANK"/>
    <property type="match status" value="1"/>
</dbReference>
<keyword evidence="1" id="KW-0677">Repeat</keyword>
<evidence type="ECO:0000256" key="1">
    <source>
        <dbReference type="ARBA" id="ARBA00022737"/>
    </source>
</evidence>
<reference evidence="3" key="1">
    <citation type="submission" date="2018-05" db="EMBL/GenBank/DDBJ databases">
        <authorList>
            <person name="Lanie J.A."/>
            <person name="Ng W.-L."/>
            <person name="Kazmierczak K.M."/>
            <person name="Andrzejewski T.M."/>
            <person name="Davidsen T.M."/>
            <person name="Wayne K.J."/>
            <person name="Tettelin H."/>
            <person name="Glass J.I."/>
            <person name="Rusch D."/>
            <person name="Podicherti R."/>
            <person name="Tsui H.-C.T."/>
            <person name="Winkler M.E."/>
        </authorList>
    </citation>
    <scope>NUCLEOTIDE SEQUENCE</scope>
</reference>
<dbReference type="SUPFAM" id="SSF48403">
    <property type="entry name" value="Ankyrin repeat"/>
    <property type="match status" value="1"/>
</dbReference>
<dbReference type="Gene3D" id="1.25.40.20">
    <property type="entry name" value="Ankyrin repeat-containing domain"/>
    <property type="match status" value="1"/>
</dbReference>
<keyword evidence="2" id="KW-0040">ANK repeat</keyword>
<organism evidence="3">
    <name type="scientific">marine metagenome</name>
    <dbReference type="NCBI Taxonomy" id="408172"/>
    <lineage>
        <taxon>unclassified sequences</taxon>
        <taxon>metagenomes</taxon>
        <taxon>ecological metagenomes</taxon>
    </lineage>
</organism>
<dbReference type="AlphaFoldDB" id="A0A382LU01"/>
<dbReference type="Pfam" id="PF00023">
    <property type="entry name" value="Ank"/>
    <property type="match status" value="1"/>
</dbReference>
<evidence type="ECO:0000313" key="3">
    <source>
        <dbReference type="EMBL" id="SVC40199.1"/>
    </source>
</evidence>
<dbReference type="PANTHER" id="PTHR24171">
    <property type="entry name" value="ANKYRIN REPEAT DOMAIN-CONTAINING PROTEIN 39-RELATED"/>
    <property type="match status" value="1"/>
</dbReference>
<dbReference type="PROSITE" id="PS50297">
    <property type="entry name" value="ANK_REP_REGION"/>
    <property type="match status" value="1"/>
</dbReference>
<sequence length="140" mass="15253">MAKKRGPQLRCAGLLFLSGVRKLFKCLAIYSAAIHQNRAEHEEQQKNLQQSLNGFFELLHKHGGKTGEELKAEGKQHLAAGTDVNAKNDGGYTPLHYAAFNGHKEIAELLIAKGADVNAKDGIGGKTTARMGKIKDQYLV</sequence>
<evidence type="ECO:0000256" key="2">
    <source>
        <dbReference type="ARBA" id="ARBA00023043"/>
    </source>
</evidence>
<name>A0A382LU01_9ZZZZ</name>
<gene>
    <name evidence="3" type="ORF">METZ01_LOCUS293053</name>
</gene>
<proteinExistence type="predicted"/>
<dbReference type="EMBL" id="UINC01089257">
    <property type="protein sequence ID" value="SVC40199.1"/>
    <property type="molecule type" value="Genomic_DNA"/>
</dbReference>
<accession>A0A382LU01</accession>
<dbReference type="InterPro" id="IPR036770">
    <property type="entry name" value="Ankyrin_rpt-contain_sf"/>
</dbReference>
<dbReference type="InterPro" id="IPR002110">
    <property type="entry name" value="Ankyrin_rpt"/>
</dbReference>
<protein>
    <submittedName>
        <fullName evidence="3">Uncharacterized protein</fullName>
    </submittedName>
</protein>
<dbReference type="PROSITE" id="PS50088">
    <property type="entry name" value="ANK_REPEAT"/>
    <property type="match status" value="1"/>
</dbReference>